<feature type="chain" id="PRO_5046232504" description="Secreted protein" evidence="1">
    <location>
        <begin position="32"/>
        <end position="121"/>
    </location>
</feature>
<dbReference type="RefSeq" id="WP_267030883.1">
    <property type="nucleotide sequence ID" value="NZ_JAIFZO010000002.1"/>
</dbReference>
<accession>A0ABT3VFF1</accession>
<evidence type="ECO:0000313" key="2">
    <source>
        <dbReference type="EMBL" id="MCX4238610.1"/>
    </source>
</evidence>
<dbReference type="EMBL" id="JAIFZO010000002">
    <property type="protein sequence ID" value="MCX4238610.1"/>
    <property type="molecule type" value="Genomic_DNA"/>
</dbReference>
<keyword evidence="1" id="KW-0732">Signal</keyword>
<keyword evidence="3" id="KW-1185">Reference proteome</keyword>
<evidence type="ECO:0000256" key="1">
    <source>
        <dbReference type="SAM" id="SignalP"/>
    </source>
</evidence>
<evidence type="ECO:0000313" key="3">
    <source>
        <dbReference type="Proteomes" id="UP001165590"/>
    </source>
</evidence>
<reference evidence="2" key="1">
    <citation type="journal article" date="2022" name="bioRxiv">
        <title>Discovery and biosynthetic assessment of Streptomyces ortus sp nov. isolated from a deep-sea sponge.</title>
        <authorList>
            <person name="Williams S.E."/>
        </authorList>
    </citation>
    <scope>NUCLEOTIDE SEQUENCE</scope>
    <source>
        <strain evidence="2">A15ISP2-DRY2</strain>
    </source>
</reference>
<feature type="signal peptide" evidence="1">
    <location>
        <begin position="1"/>
        <end position="31"/>
    </location>
</feature>
<sequence>MRVSLITKAASLLGAAALVGGGPLFSGTAQADEGGTYDCQMVYVFGNGSRVEGYDCGKPLTYDGPGKVRYFNGSSGWTCQHISVRPDPEGGAEAVSVLKATGCTSDNYPGRTGREVAGIRP</sequence>
<evidence type="ECO:0008006" key="4">
    <source>
        <dbReference type="Google" id="ProtNLM"/>
    </source>
</evidence>
<gene>
    <name evidence="2" type="ORF">K3769_38720</name>
</gene>
<dbReference type="Proteomes" id="UP001165590">
    <property type="component" value="Unassembled WGS sequence"/>
</dbReference>
<proteinExistence type="predicted"/>
<name>A0ABT3VFF1_9ACTN</name>
<protein>
    <recommendedName>
        <fullName evidence="4">Secreted protein</fullName>
    </recommendedName>
</protein>
<organism evidence="2 3">
    <name type="scientific">Streptomyces ortus</name>
    <dbReference type="NCBI Taxonomy" id="2867268"/>
    <lineage>
        <taxon>Bacteria</taxon>
        <taxon>Bacillati</taxon>
        <taxon>Actinomycetota</taxon>
        <taxon>Actinomycetes</taxon>
        <taxon>Kitasatosporales</taxon>
        <taxon>Streptomycetaceae</taxon>
        <taxon>Streptomyces</taxon>
    </lineage>
</organism>
<comment type="caution">
    <text evidence="2">The sequence shown here is derived from an EMBL/GenBank/DDBJ whole genome shotgun (WGS) entry which is preliminary data.</text>
</comment>